<dbReference type="Proteomes" id="UP001305414">
    <property type="component" value="Unassembled WGS sequence"/>
</dbReference>
<sequence length="264" mass="31184">MSLRLFGTMFFFSITVLWPVHRAFDTYNLNPSERHNNSSAQHSLLFNNQYLDESFLFTAKNKDKHDDREWSYLWSYLVFTWFFSLLTMYFVNTETFRVVKIRQDYLGTQSTVTDRTFRLTGIPKDLRTKEKIKQFVENLEIGHVYNVNLCRNWTEIDGLMAQRRNVLHKLEEAWSAYRSQKAMKPRAAIRHNAVNDGNYQEDGHGEDANENDPLLGGDSLQGERPKIRLRFGFLKMWNRKIEYVPTPFTTSQATQTFITINSDH</sequence>
<keyword evidence="6" id="KW-1185">Reference proteome</keyword>
<evidence type="ECO:0000256" key="3">
    <source>
        <dbReference type="SAM" id="SignalP"/>
    </source>
</evidence>
<evidence type="ECO:0000256" key="2">
    <source>
        <dbReference type="SAM" id="Phobius"/>
    </source>
</evidence>
<feature type="region of interest" description="Disordered" evidence="1">
    <location>
        <begin position="196"/>
        <end position="221"/>
    </location>
</feature>
<gene>
    <name evidence="5" type="ORF">RRF57_000416</name>
</gene>
<evidence type="ECO:0000259" key="4">
    <source>
        <dbReference type="Pfam" id="PF14703"/>
    </source>
</evidence>
<dbReference type="GO" id="GO:0005227">
    <property type="term" value="F:calcium-activated cation channel activity"/>
    <property type="evidence" value="ECO:0007669"/>
    <property type="project" value="InterPro"/>
</dbReference>
<keyword evidence="2" id="KW-1133">Transmembrane helix</keyword>
<feature type="signal peptide" evidence="3">
    <location>
        <begin position="1"/>
        <end position="23"/>
    </location>
</feature>
<name>A0AAN7U3S8_9PEZI</name>
<dbReference type="InterPro" id="IPR027815">
    <property type="entry name" value="CSC1/OSCA1-like_cyt"/>
</dbReference>
<dbReference type="AlphaFoldDB" id="A0AAN7U3S8"/>
<protein>
    <recommendedName>
        <fullName evidence="4">CSC1/OSCA1-like cytosolic domain-containing protein</fullName>
    </recommendedName>
</protein>
<dbReference type="PANTHER" id="PTHR13018:SF5">
    <property type="entry name" value="RE44586P"/>
    <property type="match status" value="1"/>
</dbReference>
<dbReference type="InterPro" id="IPR045122">
    <property type="entry name" value="Csc1-like"/>
</dbReference>
<evidence type="ECO:0000256" key="1">
    <source>
        <dbReference type="SAM" id="MobiDB-lite"/>
    </source>
</evidence>
<feature type="chain" id="PRO_5043014002" description="CSC1/OSCA1-like cytosolic domain-containing protein" evidence="3">
    <location>
        <begin position="24"/>
        <end position="264"/>
    </location>
</feature>
<keyword evidence="2" id="KW-0812">Transmembrane</keyword>
<proteinExistence type="predicted"/>
<dbReference type="Pfam" id="PF14703">
    <property type="entry name" value="PHM7_cyt"/>
    <property type="match status" value="1"/>
</dbReference>
<dbReference type="PANTHER" id="PTHR13018">
    <property type="entry name" value="PROBABLE MEMBRANE PROTEIN DUF221-RELATED"/>
    <property type="match status" value="1"/>
</dbReference>
<accession>A0AAN7U3S8</accession>
<keyword evidence="3" id="KW-0732">Signal</keyword>
<evidence type="ECO:0000313" key="5">
    <source>
        <dbReference type="EMBL" id="KAK5624700.1"/>
    </source>
</evidence>
<dbReference type="GO" id="GO:0005886">
    <property type="term" value="C:plasma membrane"/>
    <property type="evidence" value="ECO:0007669"/>
    <property type="project" value="TreeGrafter"/>
</dbReference>
<keyword evidence="2" id="KW-0472">Membrane</keyword>
<reference evidence="5 6" key="1">
    <citation type="submission" date="2023-10" db="EMBL/GenBank/DDBJ databases">
        <title>Draft genome sequence of Xylaria bambusicola isolate GMP-LS, the root and basal stem rot pathogen of sugarcane in Indonesia.</title>
        <authorList>
            <person name="Selvaraj P."/>
            <person name="Muralishankar V."/>
            <person name="Muruganantham S."/>
            <person name="Sp S."/>
            <person name="Haryani S."/>
            <person name="Lau K.J.X."/>
            <person name="Naqvi N.I."/>
        </authorList>
    </citation>
    <scope>NUCLEOTIDE SEQUENCE [LARGE SCALE GENOMIC DNA]</scope>
    <source>
        <strain evidence="5">GMP-LS</strain>
    </source>
</reference>
<feature type="domain" description="CSC1/OSCA1-like cytosolic" evidence="4">
    <location>
        <begin position="114"/>
        <end position="240"/>
    </location>
</feature>
<dbReference type="EMBL" id="JAWHQM010000001">
    <property type="protein sequence ID" value="KAK5624700.1"/>
    <property type="molecule type" value="Genomic_DNA"/>
</dbReference>
<organism evidence="5 6">
    <name type="scientific">Xylaria bambusicola</name>
    <dbReference type="NCBI Taxonomy" id="326684"/>
    <lineage>
        <taxon>Eukaryota</taxon>
        <taxon>Fungi</taxon>
        <taxon>Dikarya</taxon>
        <taxon>Ascomycota</taxon>
        <taxon>Pezizomycotina</taxon>
        <taxon>Sordariomycetes</taxon>
        <taxon>Xylariomycetidae</taxon>
        <taxon>Xylariales</taxon>
        <taxon>Xylariaceae</taxon>
        <taxon>Xylaria</taxon>
    </lineage>
</organism>
<evidence type="ECO:0000313" key="6">
    <source>
        <dbReference type="Proteomes" id="UP001305414"/>
    </source>
</evidence>
<feature type="transmembrane region" description="Helical" evidence="2">
    <location>
        <begin position="73"/>
        <end position="92"/>
    </location>
</feature>
<comment type="caution">
    <text evidence="5">The sequence shown here is derived from an EMBL/GenBank/DDBJ whole genome shotgun (WGS) entry which is preliminary data.</text>
</comment>